<proteinExistence type="predicted"/>
<accession>A0ABN5WYY3</accession>
<sequence>MALLAMRLHRLIFEDRDYYPDFDIDPTPFLGKSLRVAMVSNNYFPLCVGGIGVGGSPAQWFM</sequence>
<evidence type="ECO:0000313" key="2">
    <source>
        <dbReference type="Proteomes" id="UP000289555"/>
    </source>
</evidence>
<organism evidence="1 2">
    <name type="scientific">Vreelandella olivaria</name>
    <dbReference type="NCBI Taxonomy" id="390919"/>
    <lineage>
        <taxon>Bacteria</taxon>
        <taxon>Pseudomonadati</taxon>
        <taxon>Pseudomonadota</taxon>
        <taxon>Gammaproteobacteria</taxon>
        <taxon>Oceanospirillales</taxon>
        <taxon>Halomonadaceae</taxon>
        <taxon>Vreelandella</taxon>
    </lineage>
</organism>
<keyword evidence="2" id="KW-1185">Reference proteome</keyword>
<reference evidence="2" key="1">
    <citation type="journal article" date="2019" name="Microbiol. Resour. Announc.">
        <title>Complete Genome Sequence of Halomonas olivaria, a Moderately Halophilic Bacterium Isolated from Olive Processing Effluents, Obtained by Nanopore Sequencing.</title>
        <authorList>
            <person name="Nagata S."/>
            <person name="Ii K.M."/>
            <person name="Tsukimi T."/>
            <person name="Miura M.C."/>
            <person name="Galipon J."/>
            <person name="Arakawa K."/>
        </authorList>
    </citation>
    <scope>NUCLEOTIDE SEQUENCE [LARGE SCALE GENOMIC DNA]</scope>
    <source>
        <strain evidence="2">TYRC17</strain>
    </source>
</reference>
<dbReference type="Proteomes" id="UP000289555">
    <property type="component" value="Chromosome"/>
</dbReference>
<evidence type="ECO:0000313" key="1">
    <source>
        <dbReference type="EMBL" id="BBI52204.1"/>
    </source>
</evidence>
<protein>
    <submittedName>
        <fullName evidence="1">Uncharacterized protein</fullName>
    </submittedName>
</protein>
<gene>
    <name evidence="1" type="ORF">HORIV_46250</name>
</gene>
<name>A0ABN5WYY3_9GAMM</name>
<dbReference type="EMBL" id="AP019416">
    <property type="protein sequence ID" value="BBI52204.1"/>
    <property type="molecule type" value="Genomic_DNA"/>
</dbReference>